<dbReference type="OrthoDB" id="10362362at2759"/>
<keyword evidence="2" id="KW-1185">Reference proteome</keyword>
<name>A0A8X6NRJ3_NEPPI</name>
<sequence length="63" mass="7279">MPPFQRIPSRIHHNYDEVIKQSAYSFKQPAFSPFQFPKYPLPESGLKIACDWTLLEVSSLIAL</sequence>
<dbReference type="AlphaFoldDB" id="A0A8X6NRJ3"/>
<comment type="caution">
    <text evidence="1">The sequence shown here is derived from an EMBL/GenBank/DDBJ whole genome shotgun (WGS) entry which is preliminary data.</text>
</comment>
<evidence type="ECO:0000313" key="1">
    <source>
        <dbReference type="EMBL" id="GFT31185.1"/>
    </source>
</evidence>
<proteinExistence type="predicted"/>
<accession>A0A8X6NRJ3</accession>
<feature type="non-terminal residue" evidence="1">
    <location>
        <position position="63"/>
    </location>
</feature>
<dbReference type="Proteomes" id="UP000887013">
    <property type="component" value="Unassembled WGS sequence"/>
</dbReference>
<protein>
    <submittedName>
        <fullName evidence="1">Uncharacterized protein</fullName>
    </submittedName>
</protein>
<gene>
    <name evidence="1" type="ORF">NPIL_438811</name>
</gene>
<dbReference type="EMBL" id="BMAW01061447">
    <property type="protein sequence ID" value="GFT31185.1"/>
    <property type="molecule type" value="Genomic_DNA"/>
</dbReference>
<reference evidence="1" key="1">
    <citation type="submission" date="2020-08" db="EMBL/GenBank/DDBJ databases">
        <title>Multicomponent nature underlies the extraordinary mechanical properties of spider dragline silk.</title>
        <authorList>
            <person name="Kono N."/>
            <person name="Nakamura H."/>
            <person name="Mori M."/>
            <person name="Yoshida Y."/>
            <person name="Ohtoshi R."/>
            <person name="Malay A.D."/>
            <person name="Moran D.A.P."/>
            <person name="Tomita M."/>
            <person name="Numata K."/>
            <person name="Arakawa K."/>
        </authorList>
    </citation>
    <scope>NUCLEOTIDE SEQUENCE</scope>
</reference>
<evidence type="ECO:0000313" key="2">
    <source>
        <dbReference type="Proteomes" id="UP000887013"/>
    </source>
</evidence>
<organism evidence="1 2">
    <name type="scientific">Nephila pilipes</name>
    <name type="common">Giant wood spider</name>
    <name type="synonym">Nephila maculata</name>
    <dbReference type="NCBI Taxonomy" id="299642"/>
    <lineage>
        <taxon>Eukaryota</taxon>
        <taxon>Metazoa</taxon>
        <taxon>Ecdysozoa</taxon>
        <taxon>Arthropoda</taxon>
        <taxon>Chelicerata</taxon>
        <taxon>Arachnida</taxon>
        <taxon>Araneae</taxon>
        <taxon>Araneomorphae</taxon>
        <taxon>Entelegynae</taxon>
        <taxon>Araneoidea</taxon>
        <taxon>Nephilidae</taxon>
        <taxon>Nephila</taxon>
    </lineage>
</organism>